<dbReference type="SUPFAM" id="SSF49354">
    <property type="entry name" value="PapD-like"/>
    <property type="match status" value="1"/>
</dbReference>
<feature type="signal peptide" evidence="1">
    <location>
        <begin position="1"/>
        <end position="20"/>
    </location>
</feature>
<name>A0AA37WK66_9ALTE</name>
<dbReference type="Pfam" id="PF00345">
    <property type="entry name" value="PapD_N"/>
    <property type="match status" value="1"/>
</dbReference>
<dbReference type="InterPro" id="IPR013783">
    <property type="entry name" value="Ig-like_fold"/>
</dbReference>
<reference evidence="3" key="1">
    <citation type="journal article" date="2014" name="Int. J. Syst. Evol. Microbiol.">
        <title>Complete genome sequence of Corynebacterium casei LMG S-19264T (=DSM 44701T), isolated from a smear-ripened cheese.</title>
        <authorList>
            <consortium name="US DOE Joint Genome Institute (JGI-PGF)"/>
            <person name="Walter F."/>
            <person name="Albersmeier A."/>
            <person name="Kalinowski J."/>
            <person name="Ruckert C."/>
        </authorList>
    </citation>
    <scope>NUCLEOTIDE SEQUENCE</scope>
    <source>
        <strain evidence="3">NBRC 110023</strain>
    </source>
</reference>
<dbReference type="InterPro" id="IPR050643">
    <property type="entry name" value="Periplasmic_pilus_chap"/>
</dbReference>
<dbReference type="GO" id="GO:0071555">
    <property type="term" value="P:cell wall organization"/>
    <property type="evidence" value="ECO:0007669"/>
    <property type="project" value="InterPro"/>
</dbReference>
<reference evidence="3" key="2">
    <citation type="submission" date="2023-01" db="EMBL/GenBank/DDBJ databases">
        <title>Draft genome sequence of Agaribacter marinus strain NBRC 110023.</title>
        <authorList>
            <person name="Sun Q."/>
            <person name="Mori K."/>
        </authorList>
    </citation>
    <scope>NUCLEOTIDE SEQUENCE</scope>
    <source>
        <strain evidence="3">NBRC 110023</strain>
    </source>
</reference>
<sequence>MKWYIILCVSCVFTSINANASLLIAPTRINFDSNDRVKEVLLVNNGNQPRTYRISWTEKKALAQGGYEEIVDESNEVNALSPFMRFSPRQVRLAPGERQTIKLQLRKKSNMSASEYRSHLVFSALPIGDDGENSGDGIRLRAQVMINYSIPVLFHPRKGNVSISLANYGFVSRHDNGVDLALTLKRSGDISSFGRIEIYNGVREKQTQVGILNNVHVYQELDQAFLKVRIPNKDALDLSQPLNVVYHGEKEHFGDIFFEEFLNNNLTKIN</sequence>
<dbReference type="PANTHER" id="PTHR30251">
    <property type="entry name" value="PILUS ASSEMBLY CHAPERONE"/>
    <property type="match status" value="1"/>
</dbReference>
<keyword evidence="4" id="KW-1185">Reference proteome</keyword>
<organism evidence="3 4">
    <name type="scientific">Agaribacter marinus</name>
    <dbReference type="NCBI Taxonomy" id="1431249"/>
    <lineage>
        <taxon>Bacteria</taxon>
        <taxon>Pseudomonadati</taxon>
        <taxon>Pseudomonadota</taxon>
        <taxon>Gammaproteobacteria</taxon>
        <taxon>Alteromonadales</taxon>
        <taxon>Alteromonadaceae</taxon>
        <taxon>Agaribacter</taxon>
    </lineage>
</organism>
<proteinExistence type="predicted"/>
<evidence type="ECO:0000313" key="4">
    <source>
        <dbReference type="Proteomes" id="UP001156601"/>
    </source>
</evidence>
<evidence type="ECO:0000313" key="3">
    <source>
        <dbReference type="EMBL" id="GLR70670.1"/>
    </source>
</evidence>
<accession>A0AA37WK66</accession>
<dbReference type="Gene3D" id="2.60.40.10">
    <property type="entry name" value="Immunoglobulins"/>
    <property type="match status" value="1"/>
</dbReference>
<dbReference type="RefSeq" id="WP_284216956.1">
    <property type="nucleotide sequence ID" value="NZ_BSOT01000005.1"/>
</dbReference>
<evidence type="ECO:0000259" key="2">
    <source>
        <dbReference type="Pfam" id="PF00345"/>
    </source>
</evidence>
<dbReference type="GO" id="GO:0030288">
    <property type="term" value="C:outer membrane-bounded periplasmic space"/>
    <property type="evidence" value="ECO:0007669"/>
    <property type="project" value="InterPro"/>
</dbReference>
<gene>
    <name evidence="3" type="ORF">GCM10007852_15780</name>
</gene>
<dbReference type="Proteomes" id="UP001156601">
    <property type="component" value="Unassembled WGS sequence"/>
</dbReference>
<dbReference type="AlphaFoldDB" id="A0AA37WK66"/>
<dbReference type="InterPro" id="IPR016147">
    <property type="entry name" value="Pili_assmbl_chaperone_N"/>
</dbReference>
<dbReference type="EMBL" id="BSOT01000005">
    <property type="protein sequence ID" value="GLR70670.1"/>
    <property type="molecule type" value="Genomic_DNA"/>
</dbReference>
<feature type="chain" id="PRO_5041439202" description="Pili assembly chaperone N-terminal domain-containing protein" evidence="1">
    <location>
        <begin position="21"/>
        <end position="270"/>
    </location>
</feature>
<dbReference type="InterPro" id="IPR008962">
    <property type="entry name" value="PapD-like_sf"/>
</dbReference>
<comment type="caution">
    <text evidence="3">The sequence shown here is derived from an EMBL/GenBank/DDBJ whole genome shotgun (WGS) entry which is preliminary data.</text>
</comment>
<keyword evidence="1" id="KW-0732">Signal</keyword>
<dbReference type="PANTHER" id="PTHR30251:SF4">
    <property type="entry name" value="SLR1668 PROTEIN"/>
    <property type="match status" value="1"/>
</dbReference>
<evidence type="ECO:0000256" key="1">
    <source>
        <dbReference type="SAM" id="SignalP"/>
    </source>
</evidence>
<feature type="domain" description="Pili assembly chaperone N-terminal" evidence="2">
    <location>
        <begin position="23"/>
        <end position="158"/>
    </location>
</feature>
<protein>
    <recommendedName>
        <fullName evidence="2">Pili assembly chaperone N-terminal domain-containing protein</fullName>
    </recommendedName>
</protein>